<feature type="transmembrane region" description="Helical" evidence="10">
    <location>
        <begin position="70"/>
        <end position="89"/>
    </location>
</feature>
<evidence type="ECO:0000256" key="3">
    <source>
        <dbReference type="ARBA" id="ARBA00022475"/>
    </source>
</evidence>
<keyword evidence="9" id="KW-0489">Methyltransferase</keyword>
<dbReference type="InterPro" id="IPR014032">
    <property type="entry name" value="Peptidase_A24A_bac"/>
</dbReference>
<accession>A0A1F7L1H5</accession>
<dbReference type="Proteomes" id="UP000177050">
    <property type="component" value="Unassembled WGS sequence"/>
</dbReference>
<evidence type="ECO:0000313" key="14">
    <source>
        <dbReference type="Proteomes" id="UP000177050"/>
    </source>
</evidence>
<evidence type="ECO:0000256" key="7">
    <source>
        <dbReference type="ARBA" id="ARBA00023136"/>
    </source>
</evidence>
<feature type="transmembrane region" description="Helical" evidence="10">
    <location>
        <begin position="155"/>
        <end position="174"/>
    </location>
</feature>
<evidence type="ECO:0000256" key="8">
    <source>
        <dbReference type="RuleBase" id="RU003793"/>
    </source>
</evidence>
<keyword evidence="9" id="KW-0645">Protease</keyword>
<dbReference type="EC" id="3.4.23.43" evidence="9"/>
<dbReference type="PANTHER" id="PTHR30487">
    <property type="entry name" value="TYPE 4 PREPILIN-LIKE PROTEINS LEADER PEPTIDE-PROCESSING ENZYME"/>
    <property type="match status" value="1"/>
</dbReference>
<evidence type="ECO:0000256" key="9">
    <source>
        <dbReference type="RuleBase" id="RU003794"/>
    </source>
</evidence>
<dbReference type="GO" id="GO:0008168">
    <property type="term" value="F:methyltransferase activity"/>
    <property type="evidence" value="ECO:0007669"/>
    <property type="project" value="UniProtKB-KW"/>
</dbReference>
<dbReference type="Gene3D" id="1.20.120.1220">
    <property type="match status" value="1"/>
</dbReference>
<evidence type="ECO:0000256" key="1">
    <source>
        <dbReference type="ARBA" id="ARBA00004429"/>
    </source>
</evidence>
<comment type="similarity">
    <text evidence="2 8">Belongs to the peptidase A24 family.</text>
</comment>
<feature type="transmembrane region" description="Helical" evidence="10">
    <location>
        <begin position="101"/>
        <end position="120"/>
    </location>
</feature>
<evidence type="ECO:0000256" key="6">
    <source>
        <dbReference type="ARBA" id="ARBA00022989"/>
    </source>
</evidence>
<evidence type="ECO:0000256" key="4">
    <source>
        <dbReference type="ARBA" id="ARBA00022519"/>
    </source>
</evidence>
<dbReference type="GO" id="GO:0032259">
    <property type="term" value="P:methylation"/>
    <property type="evidence" value="ECO:0007669"/>
    <property type="project" value="UniProtKB-KW"/>
</dbReference>
<evidence type="ECO:0000259" key="11">
    <source>
        <dbReference type="Pfam" id="PF01478"/>
    </source>
</evidence>
<evidence type="ECO:0000256" key="2">
    <source>
        <dbReference type="ARBA" id="ARBA00005801"/>
    </source>
</evidence>
<dbReference type="PRINTS" id="PR00864">
    <property type="entry name" value="PREPILNPTASE"/>
</dbReference>
<dbReference type="EMBL" id="MGBR01000001">
    <property type="protein sequence ID" value="OGK73990.1"/>
    <property type="molecule type" value="Genomic_DNA"/>
</dbReference>
<protein>
    <recommendedName>
        <fullName evidence="9">Prepilin leader peptidase/N-methyltransferase</fullName>
        <ecNumber evidence="9">2.1.1.-</ecNumber>
        <ecNumber evidence="9">3.4.23.43</ecNumber>
    </recommendedName>
</protein>
<dbReference type="Pfam" id="PF01478">
    <property type="entry name" value="Peptidase_A24"/>
    <property type="match status" value="1"/>
</dbReference>
<dbReference type="InterPro" id="IPR000045">
    <property type="entry name" value="Prepilin_IV_endopep_pep"/>
</dbReference>
<keyword evidence="9" id="KW-0808">Transferase</keyword>
<dbReference type="InterPro" id="IPR010627">
    <property type="entry name" value="Prepilin_pept_A24_N"/>
</dbReference>
<comment type="subcellular location">
    <subcellularLocation>
        <location evidence="1">Cell inner membrane</location>
        <topology evidence="1">Multi-pass membrane protein</topology>
    </subcellularLocation>
    <subcellularLocation>
        <location evidence="9">Cell membrane</location>
        <topology evidence="9">Multi-pass membrane protein</topology>
    </subcellularLocation>
</comment>
<feature type="domain" description="Prepilin peptidase A24 N-terminal" evidence="12">
    <location>
        <begin position="8"/>
        <end position="88"/>
    </location>
</feature>
<dbReference type="GO" id="GO:0004190">
    <property type="term" value="F:aspartic-type endopeptidase activity"/>
    <property type="evidence" value="ECO:0007669"/>
    <property type="project" value="UniProtKB-EC"/>
</dbReference>
<comment type="function">
    <text evidence="9">Plays an essential role in type IV pili and type II pseudopili formation by proteolytically removing the leader sequence from substrate proteins and subsequently monomethylating the alpha-amino group of the newly exposed N-terminal phenylalanine.</text>
</comment>
<dbReference type="GO" id="GO:0005886">
    <property type="term" value="C:plasma membrane"/>
    <property type="evidence" value="ECO:0007669"/>
    <property type="project" value="UniProtKB-SubCell"/>
</dbReference>
<dbReference type="AlphaFoldDB" id="A0A1F7L1H5"/>
<comment type="caution">
    <text evidence="13">The sequence shown here is derived from an EMBL/GenBank/DDBJ whole genome shotgun (WGS) entry which is preliminary data.</text>
</comment>
<keyword evidence="9" id="KW-0511">Multifunctional enzyme</keyword>
<dbReference type="EC" id="2.1.1.-" evidence="9"/>
<dbReference type="PANTHER" id="PTHR30487:SF0">
    <property type="entry name" value="PREPILIN LEADER PEPTIDASE_N-METHYLTRANSFERASE-RELATED"/>
    <property type="match status" value="1"/>
</dbReference>
<keyword evidence="6 10" id="KW-1133">Transmembrane helix</keyword>
<feature type="transmembrane region" description="Helical" evidence="10">
    <location>
        <begin position="231"/>
        <end position="253"/>
    </location>
</feature>
<keyword evidence="5 9" id="KW-0812">Transmembrane</keyword>
<gene>
    <name evidence="13" type="ORF">A3K52_04420</name>
</gene>
<proteinExistence type="inferred from homology"/>
<reference evidence="13 14" key="1">
    <citation type="journal article" date="2016" name="Nat. Commun.">
        <title>Thousands of microbial genomes shed light on interconnected biogeochemical processes in an aquifer system.</title>
        <authorList>
            <person name="Anantharaman K."/>
            <person name="Brown C.T."/>
            <person name="Hug L.A."/>
            <person name="Sharon I."/>
            <person name="Castelle C.J."/>
            <person name="Probst A.J."/>
            <person name="Thomas B.C."/>
            <person name="Singh A."/>
            <person name="Wilkins M.J."/>
            <person name="Karaoz U."/>
            <person name="Brodie E.L."/>
            <person name="Williams K.H."/>
            <person name="Hubbard S.S."/>
            <person name="Banfield J.F."/>
        </authorList>
    </citation>
    <scope>NUCLEOTIDE SEQUENCE [LARGE SCALE GENOMIC DNA]</scope>
</reference>
<comment type="catalytic activity">
    <reaction evidence="9">
        <text>Typically cleaves a -Gly-|-Phe- bond to release an N-terminal, basic peptide of 5-8 residues from type IV prepilin, and then N-methylates the new N-terminal amino group, the methyl donor being S-adenosyl-L-methionine.</text>
        <dbReference type="EC" id="3.4.23.43"/>
    </reaction>
</comment>
<keyword evidence="7 10" id="KW-0472">Membrane</keyword>
<keyword evidence="4" id="KW-0997">Cell inner membrane</keyword>
<sequence length="259" mass="29098">MFELFIFILGTAIGSFLGVVIDRLPRDESLNGRSHCNFCKHNLGVLDLLPVISFILLNGKCRYCKRKLSWQYPFIEMLTGLLFVMVFIVRYPAGVYLEQDFYSLLAYLGIVSCAIVIFMVDLKKQIIPDEVQISLFLIVFLLKILQGVSVTGLGFGLVEGALVMVPILFLYLLTKGRGMGFGDVKLSFIVGFLLGLKSGLVALYIAFILGAIVGVLLLVSKKKKMKSKIAFGPYIILGMIMMLFWQETILQIIRNIYRI</sequence>
<evidence type="ECO:0000256" key="5">
    <source>
        <dbReference type="ARBA" id="ARBA00022692"/>
    </source>
</evidence>
<feature type="transmembrane region" description="Helical" evidence="10">
    <location>
        <begin position="132"/>
        <end position="149"/>
    </location>
</feature>
<keyword evidence="9" id="KW-0378">Hydrolase</keyword>
<feature type="domain" description="Prepilin type IV endopeptidase peptidase" evidence="11">
    <location>
        <begin position="110"/>
        <end position="215"/>
    </location>
</feature>
<feature type="transmembrane region" description="Helical" evidence="10">
    <location>
        <begin position="186"/>
        <end position="219"/>
    </location>
</feature>
<name>A0A1F7L1H5_9BACT</name>
<evidence type="ECO:0000313" key="13">
    <source>
        <dbReference type="EMBL" id="OGK73990.1"/>
    </source>
</evidence>
<dbReference type="InterPro" id="IPR050882">
    <property type="entry name" value="Prepilin_peptidase/N-MTase"/>
</dbReference>
<dbReference type="GO" id="GO:0006465">
    <property type="term" value="P:signal peptide processing"/>
    <property type="evidence" value="ECO:0007669"/>
    <property type="project" value="TreeGrafter"/>
</dbReference>
<dbReference type="Pfam" id="PF06750">
    <property type="entry name" value="A24_N_bact"/>
    <property type="match status" value="1"/>
</dbReference>
<evidence type="ECO:0000256" key="10">
    <source>
        <dbReference type="SAM" id="Phobius"/>
    </source>
</evidence>
<evidence type="ECO:0000259" key="12">
    <source>
        <dbReference type="Pfam" id="PF06750"/>
    </source>
</evidence>
<keyword evidence="3" id="KW-1003">Cell membrane</keyword>
<organism evidence="13 14">
    <name type="scientific">Candidatus Roizmanbacteria bacterium RIFOXYD1_FULL_38_12</name>
    <dbReference type="NCBI Taxonomy" id="1802093"/>
    <lineage>
        <taxon>Bacteria</taxon>
        <taxon>Candidatus Roizmaniibacteriota</taxon>
    </lineage>
</organism>